<name>A0A409X038_PSICY</name>
<dbReference type="AlphaFoldDB" id="A0A409X038"/>
<feature type="compositionally biased region" description="Polar residues" evidence="1">
    <location>
        <begin position="1"/>
        <end position="12"/>
    </location>
</feature>
<dbReference type="STRING" id="93625.A0A409X038"/>
<comment type="caution">
    <text evidence="2">The sequence shown here is derived from an EMBL/GenBank/DDBJ whole genome shotgun (WGS) entry which is preliminary data.</text>
</comment>
<feature type="compositionally biased region" description="Polar residues" evidence="1">
    <location>
        <begin position="25"/>
        <end position="35"/>
    </location>
</feature>
<feature type="compositionally biased region" description="Pro residues" evidence="1">
    <location>
        <begin position="13"/>
        <end position="24"/>
    </location>
</feature>
<evidence type="ECO:0000256" key="1">
    <source>
        <dbReference type="SAM" id="MobiDB-lite"/>
    </source>
</evidence>
<keyword evidence="3" id="KW-1185">Reference proteome</keyword>
<dbReference type="Proteomes" id="UP000283269">
    <property type="component" value="Unassembled WGS sequence"/>
</dbReference>
<feature type="region of interest" description="Disordered" evidence="1">
    <location>
        <begin position="372"/>
        <end position="391"/>
    </location>
</feature>
<reference evidence="2 3" key="1">
    <citation type="journal article" date="2018" name="Evol. Lett.">
        <title>Horizontal gene cluster transfer increased hallucinogenic mushroom diversity.</title>
        <authorList>
            <person name="Reynolds H.T."/>
            <person name="Vijayakumar V."/>
            <person name="Gluck-Thaler E."/>
            <person name="Korotkin H.B."/>
            <person name="Matheny P.B."/>
            <person name="Slot J.C."/>
        </authorList>
    </citation>
    <scope>NUCLEOTIDE SEQUENCE [LARGE SCALE GENOMIC DNA]</scope>
    <source>
        <strain evidence="2 3">2631</strain>
    </source>
</reference>
<protein>
    <submittedName>
        <fullName evidence="2">Uncharacterized protein</fullName>
    </submittedName>
</protein>
<feature type="compositionally biased region" description="Low complexity" evidence="1">
    <location>
        <begin position="381"/>
        <end position="391"/>
    </location>
</feature>
<proteinExistence type="predicted"/>
<organism evidence="2 3">
    <name type="scientific">Psilocybe cyanescens</name>
    <dbReference type="NCBI Taxonomy" id="93625"/>
    <lineage>
        <taxon>Eukaryota</taxon>
        <taxon>Fungi</taxon>
        <taxon>Dikarya</taxon>
        <taxon>Basidiomycota</taxon>
        <taxon>Agaricomycotina</taxon>
        <taxon>Agaricomycetes</taxon>
        <taxon>Agaricomycetidae</taxon>
        <taxon>Agaricales</taxon>
        <taxon>Agaricineae</taxon>
        <taxon>Strophariaceae</taxon>
        <taxon>Psilocybe</taxon>
    </lineage>
</organism>
<sequence>MVDTSGDVNSNGMPPPPQPEPAPPSTSDDTTNEARNNVPEPMPPLWTHRTHISEHVCNILRALLLSLKLSHNKKIEAKNLARVDKDTNHQIDPTNFPDPGSPQASVISLMEEDEANLRNPLIAHKLFDLMPQYIISWLAAEDARTKELKRKHDESLKDPVSVVEDRVAKRRCMQGAQLTLCDPLAPASLTLPQIMFDTKNLVAIPLSFFTQKNLCYIIDELASLPTKKVNSCSGDSKAMYILDIEKLSAKLGGELSMDFGSYLQAADEYFKFQLQRSADKEWGDIWSAHFRFFDAHSDTAELFPAWMHAEHKMCHDTQTYHQRYLISDYEAAYNHSVIEHKQHTSAQANISKLNVEMAQMCEHMARMSKSANSSPFSGFNSRRPAGAPSSSSALFPNGSKIGITTIQHLFMSLIPPICLFCAEIGHTLAGHPREKIPAKFPDGKNAWARLTNGRLISPDNREICIGFNLRGANTPCRHGATHLHICSLCGSKSHHALSSACRLRA</sequence>
<dbReference type="EMBL" id="NHYD01002931">
    <property type="protein sequence ID" value="PPQ84092.1"/>
    <property type="molecule type" value="Genomic_DNA"/>
</dbReference>
<evidence type="ECO:0000313" key="3">
    <source>
        <dbReference type="Proteomes" id="UP000283269"/>
    </source>
</evidence>
<feature type="region of interest" description="Disordered" evidence="1">
    <location>
        <begin position="1"/>
        <end position="46"/>
    </location>
</feature>
<evidence type="ECO:0000313" key="2">
    <source>
        <dbReference type="EMBL" id="PPQ84092.1"/>
    </source>
</evidence>
<accession>A0A409X038</accession>
<dbReference type="InParanoid" id="A0A409X038"/>
<gene>
    <name evidence="2" type="ORF">CVT25_002172</name>
</gene>
<dbReference type="OrthoDB" id="3018573at2759"/>